<feature type="domain" description="Peptidase M16 C-terminal" evidence="3">
    <location>
        <begin position="212"/>
        <end position="338"/>
    </location>
</feature>
<dbReference type="Pfam" id="PF05193">
    <property type="entry name" value="Peptidase_M16_C"/>
    <property type="match status" value="1"/>
</dbReference>
<feature type="region of interest" description="Disordered" evidence="1">
    <location>
        <begin position="935"/>
        <end position="956"/>
    </location>
</feature>
<evidence type="ECO:0008006" key="6">
    <source>
        <dbReference type="Google" id="ProtNLM"/>
    </source>
</evidence>
<protein>
    <recommendedName>
        <fullName evidence="6">Peptidase M16 N-terminal domain-containing protein</fullName>
    </recommendedName>
</protein>
<dbReference type="PANTHER" id="PTHR43016">
    <property type="entry name" value="PRESEQUENCE PROTEASE"/>
    <property type="match status" value="1"/>
</dbReference>
<evidence type="ECO:0000313" key="4">
    <source>
        <dbReference type="EMBL" id="PVZ98743.1"/>
    </source>
</evidence>
<proteinExistence type="predicted"/>
<evidence type="ECO:0000313" key="5">
    <source>
        <dbReference type="Proteomes" id="UP000245591"/>
    </source>
</evidence>
<name>A0A2U1J116_SMIAN</name>
<dbReference type="EMBL" id="MBFU01000514">
    <property type="protein sequence ID" value="PVZ98743.1"/>
    <property type="molecule type" value="Genomic_DNA"/>
</dbReference>
<feature type="domain" description="Peptidase M16 N-terminal" evidence="2">
    <location>
        <begin position="73"/>
        <end position="159"/>
    </location>
</feature>
<evidence type="ECO:0000259" key="2">
    <source>
        <dbReference type="Pfam" id="PF00675"/>
    </source>
</evidence>
<feature type="compositionally biased region" description="Basic and acidic residues" evidence="1">
    <location>
        <begin position="828"/>
        <end position="842"/>
    </location>
</feature>
<feature type="region of interest" description="Disordered" evidence="1">
    <location>
        <begin position="820"/>
        <end position="857"/>
    </location>
</feature>
<evidence type="ECO:0000259" key="3">
    <source>
        <dbReference type="Pfam" id="PF05193"/>
    </source>
</evidence>
<dbReference type="InterPro" id="IPR011249">
    <property type="entry name" value="Metalloenz_LuxS/M16"/>
</dbReference>
<dbReference type="AlphaFoldDB" id="A0A2U1J116"/>
<dbReference type="Gene3D" id="3.30.830.10">
    <property type="entry name" value="Metalloenzyme, LuxS/M16 peptidase-like"/>
    <property type="match status" value="3"/>
</dbReference>
<dbReference type="FunFam" id="3.30.830.10:FF:000015">
    <property type="entry name" value="Putative zinc metalloprotease"/>
    <property type="match status" value="1"/>
</dbReference>
<dbReference type="InterPro" id="IPR007863">
    <property type="entry name" value="Peptidase_M16_C"/>
</dbReference>
<evidence type="ECO:0000256" key="1">
    <source>
        <dbReference type="SAM" id="MobiDB-lite"/>
    </source>
</evidence>
<dbReference type="PANTHER" id="PTHR43016:SF6">
    <property type="entry name" value="PEPTIDASE M16 N-TERMINAL DOMAIN-CONTAINING PROTEIN"/>
    <property type="match status" value="1"/>
</dbReference>
<accession>A0A2U1J116</accession>
<gene>
    <name evidence="4" type="ORF">BB558_005252</name>
</gene>
<dbReference type="Proteomes" id="UP000245591">
    <property type="component" value="Unassembled WGS sequence"/>
</dbReference>
<keyword evidence="5" id="KW-1185">Reference proteome</keyword>
<reference evidence="4 5" key="1">
    <citation type="journal article" date="2018" name="MBio">
        <title>Comparative Genomics Reveals the Core Gene Toolbox for the Fungus-Insect Symbiosis.</title>
        <authorList>
            <person name="Wang Y."/>
            <person name="Stata M."/>
            <person name="Wang W."/>
            <person name="Stajich J.E."/>
            <person name="White M.M."/>
            <person name="Moncalvo J.M."/>
        </authorList>
    </citation>
    <scope>NUCLEOTIDE SEQUENCE [LARGE SCALE GENOMIC DNA]</scope>
    <source>
        <strain evidence="4 5">AUS-126-30</strain>
    </source>
</reference>
<dbReference type="SUPFAM" id="SSF63411">
    <property type="entry name" value="LuxS/MPP-like metallohydrolase"/>
    <property type="match status" value="3"/>
</dbReference>
<sequence>MINSNLNKNNTEWIFDSKNFQIESIFTVESNSQGSAFPAISLVHKLHKFRTIVCKTSGPLCQLNILVPTICSDHKGLPHTLEHLIFCGSKHFPERGYLDALASLNYSNGTNAYTNSDHTVYTLETAGELGIFNTLPVFLDGVLNPNLTPDQFVSEVYNIDKSGKKNGVVFSEMESVENTELELLDNEIRKQIYGENSMYSYNYGGLMSEIANISLSEVVDYHNNFYQLQNITLLFVGGYNTNLDTLLKVFEQNNHIMKPPPRKYCSILPTTTISNLKRDLLIKEVKFPSEDTDIGSISFGWKGPNLIDIKTRTALLILFQYLNEASSSILNQKFVEKTDPLASSIDIEIKDFEPTCIVMTFSGVPYSQNDDKKPNLFSRDFYYIELIHTLKKLVESSFDGNQNAIKDALHRFIVEMNSQFESDPLGEAGDSIISDILTRHYSNLSSGKKPEMKNKDIMGQTNLFSVLNELSCESIGYWIDLLKYWLLDGKCVMIKMIPDVNSNQNQDQNIEGRVDKAAIGDGIKETQSNDGPNNQNQSITKPRLPLSVISDMPPIPDTSKIALLDHKQNFYLISSGNGIKKEKGFEDNISGIKEQFSIKEYGDLKLPFKYLSYLQTETNFISLKLHVPLSGIPNDLKQFMPLFQALCFNSDLLIPQKPSKEKSLEADKLTKPQIIGYKEVVKDLIETFVSYSTLLGNSSELFRCYSPLEIFTFSVKSEPEKFQKSIKTLFESIFFIHFSTSRILSACKNMLSQILELKRDGSYMISASITRLSPAGSNPRDVNKTSKYNDTIDAQVSIYKQESFIKKIIKVLETSRKSSKNAQNKINSDIHGKRDHKQHDSELDSCDEDHSDNNENDFCETSVTEVVESLEKLKGFLINNWSSSKSNNTAMIEIAVPLNKKDGDHIDYVNIITDMWREFGLMADVELEVNGMDSRKKMRQNPNEHDLSLNSQNQNEFGSEPDSKIILSEAQSFKSEAFSLLGGFSDMDQSSKTFYLASVPSMCSSYFSMAVNCSGACNLSNDAGAVLHEHNLLVLSEILSRTDGILYNIIRGNGYAYDVRVRFVPLREQLFVECNEASDINSATSVLYKVFNRLLESNEYWEQEVNDFEISLAKSSILYNEYASISSSSSIISTSSYAHFRGFTDVQSLITWNQTQIALVTRKSLRSTFIKYFCRFIDPEFKSVAFVISPRKEDLTSTKISLEKHSSDLGYTFTNIKLKDLML</sequence>
<dbReference type="GO" id="GO:0046872">
    <property type="term" value="F:metal ion binding"/>
    <property type="evidence" value="ECO:0007669"/>
    <property type="project" value="InterPro"/>
</dbReference>
<feature type="compositionally biased region" description="Acidic residues" evidence="1">
    <location>
        <begin position="843"/>
        <end position="857"/>
    </location>
</feature>
<organism evidence="4 5">
    <name type="scientific">Smittium angustum</name>
    <dbReference type="NCBI Taxonomy" id="133377"/>
    <lineage>
        <taxon>Eukaryota</taxon>
        <taxon>Fungi</taxon>
        <taxon>Fungi incertae sedis</taxon>
        <taxon>Zoopagomycota</taxon>
        <taxon>Kickxellomycotina</taxon>
        <taxon>Harpellomycetes</taxon>
        <taxon>Harpellales</taxon>
        <taxon>Legeriomycetaceae</taxon>
        <taxon>Smittium</taxon>
    </lineage>
</organism>
<comment type="caution">
    <text evidence="4">The sequence shown here is derived from an EMBL/GenBank/DDBJ whole genome shotgun (WGS) entry which is preliminary data.</text>
</comment>
<dbReference type="Pfam" id="PF00675">
    <property type="entry name" value="Peptidase_M16"/>
    <property type="match status" value="1"/>
</dbReference>
<dbReference type="InterPro" id="IPR011765">
    <property type="entry name" value="Pept_M16_N"/>
</dbReference>